<evidence type="ECO:0000313" key="3">
    <source>
        <dbReference type="Proteomes" id="UP000827092"/>
    </source>
</evidence>
<proteinExistence type="predicted"/>
<evidence type="ECO:0000256" key="1">
    <source>
        <dbReference type="SAM" id="MobiDB-lite"/>
    </source>
</evidence>
<evidence type="ECO:0008006" key="4">
    <source>
        <dbReference type="Google" id="ProtNLM"/>
    </source>
</evidence>
<feature type="compositionally biased region" description="Acidic residues" evidence="1">
    <location>
        <begin position="33"/>
        <end position="44"/>
    </location>
</feature>
<name>A0AAV6V4N8_9ARAC</name>
<organism evidence="2 3">
    <name type="scientific">Oedothorax gibbosus</name>
    <dbReference type="NCBI Taxonomy" id="931172"/>
    <lineage>
        <taxon>Eukaryota</taxon>
        <taxon>Metazoa</taxon>
        <taxon>Ecdysozoa</taxon>
        <taxon>Arthropoda</taxon>
        <taxon>Chelicerata</taxon>
        <taxon>Arachnida</taxon>
        <taxon>Araneae</taxon>
        <taxon>Araneomorphae</taxon>
        <taxon>Entelegynae</taxon>
        <taxon>Araneoidea</taxon>
        <taxon>Linyphiidae</taxon>
        <taxon>Erigoninae</taxon>
        <taxon>Oedothorax</taxon>
    </lineage>
</organism>
<protein>
    <recommendedName>
        <fullName evidence="4">Nucleolar protein 7</fullName>
    </recommendedName>
</protein>
<dbReference type="EMBL" id="JAFNEN010000167">
    <property type="protein sequence ID" value="KAG8191057.1"/>
    <property type="molecule type" value="Genomic_DNA"/>
</dbReference>
<feature type="compositionally biased region" description="Acidic residues" evidence="1">
    <location>
        <begin position="52"/>
        <end position="63"/>
    </location>
</feature>
<reference evidence="2 3" key="1">
    <citation type="journal article" date="2022" name="Nat. Ecol. Evol.">
        <title>A masculinizing supergene underlies an exaggerated male reproductive morph in a spider.</title>
        <authorList>
            <person name="Hendrickx F."/>
            <person name="De Corte Z."/>
            <person name="Sonet G."/>
            <person name="Van Belleghem S.M."/>
            <person name="Kostlbacher S."/>
            <person name="Vangestel C."/>
        </authorList>
    </citation>
    <scope>NUCLEOTIDE SEQUENCE [LARGE SCALE GENOMIC DNA]</scope>
    <source>
        <strain evidence="2">W744_W776</strain>
    </source>
</reference>
<sequence>MFFGINCKAEIMSLRMQAKLDAEEDKILLPQSSEDEEEEFSEDEQVIKDPFASEDDSDSDDAPDALSFKEAFEDTKSLKRQTVQVIRTQQEERRKKRREIHDQYMLQKEQKRLKVDEKKLPDDIFEDLKDDKEVENLGPIDNEKAQNDADQVKEVDLENVGIHGATVFKCKVLPVESKKPRYIPQQAASFKDNLLYGGRIRREKNAREAMLKTEKQKARLKCH</sequence>
<gene>
    <name evidence="2" type="ORF">JTE90_008372</name>
</gene>
<dbReference type="AlphaFoldDB" id="A0AAV6V4N8"/>
<evidence type="ECO:0000313" key="2">
    <source>
        <dbReference type="EMBL" id="KAG8191057.1"/>
    </source>
</evidence>
<feature type="region of interest" description="Disordered" evidence="1">
    <location>
        <begin position="26"/>
        <end position="73"/>
    </location>
</feature>
<accession>A0AAV6V4N8</accession>
<dbReference type="Proteomes" id="UP000827092">
    <property type="component" value="Unassembled WGS sequence"/>
</dbReference>
<keyword evidence="3" id="KW-1185">Reference proteome</keyword>
<comment type="caution">
    <text evidence="2">The sequence shown here is derived from an EMBL/GenBank/DDBJ whole genome shotgun (WGS) entry which is preliminary data.</text>
</comment>